<sequence>MAEKSAPPTPTIIIDIGKVAAATMASLIRFGQIRRSGSGSDEAIFWYPDLILSFFEIIIHLELFHPFRIQIIPDCFGSSKFRPPIATKFFDKNAGTPPICCGRLAPVSIVQIPLKHRKINFVQHIPLQLLIIDRDVFTIWLAKAFEHFSSIVNLIYLEP</sequence>
<organism evidence="1 2">
    <name type="scientific">Romanomermis culicivorax</name>
    <name type="common">Nematode worm</name>
    <dbReference type="NCBI Taxonomy" id="13658"/>
    <lineage>
        <taxon>Eukaryota</taxon>
        <taxon>Metazoa</taxon>
        <taxon>Ecdysozoa</taxon>
        <taxon>Nematoda</taxon>
        <taxon>Enoplea</taxon>
        <taxon>Dorylaimia</taxon>
        <taxon>Mermithida</taxon>
        <taxon>Mermithoidea</taxon>
        <taxon>Mermithidae</taxon>
        <taxon>Romanomermis</taxon>
    </lineage>
</organism>
<dbReference type="WBParaSite" id="nRc.2.0.1.t36517-RA">
    <property type="protein sequence ID" value="nRc.2.0.1.t36517-RA"/>
    <property type="gene ID" value="nRc.2.0.1.g36517"/>
</dbReference>
<proteinExistence type="predicted"/>
<protein>
    <submittedName>
        <fullName evidence="2">Uncharacterized protein</fullName>
    </submittedName>
</protein>
<reference evidence="2" key="1">
    <citation type="submission" date="2022-11" db="UniProtKB">
        <authorList>
            <consortium name="WormBaseParasite"/>
        </authorList>
    </citation>
    <scope>IDENTIFICATION</scope>
</reference>
<dbReference type="Proteomes" id="UP000887565">
    <property type="component" value="Unplaced"/>
</dbReference>
<accession>A0A915KCS9</accession>
<evidence type="ECO:0000313" key="2">
    <source>
        <dbReference type="WBParaSite" id="nRc.2.0.1.t36517-RA"/>
    </source>
</evidence>
<dbReference type="AlphaFoldDB" id="A0A915KCS9"/>
<name>A0A915KCS9_ROMCU</name>
<evidence type="ECO:0000313" key="1">
    <source>
        <dbReference type="Proteomes" id="UP000887565"/>
    </source>
</evidence>
<keyword evidence="1" id="KW-1185">Reference proteome</keyword>